<feature type="compositionally biased region" description="Low complexity" evidence="4">
    <location>
        <begin position="181"/>
        <end position="193"/>
    </location>
</feature>
<feature type="region of interest" description="Disordered" evidence="4">
    <location>
        <begin position="178"/>
        <end position="213"/>
    </location>
</feature>
<dbReference type="SUPFAM" id="SSF50978">
    <property type="entry name" value="WD40 repeat-like"/>
    <property type="match status" value="1"/>
</dbReference>
<protein>
    <submittedName>
        <fullName evidence="5">Uncharacterized protein</fullName>
    </submittedName>
</protein>
<evidence type="ECO:0000256" key="2">
    <source>
        <dbReference type="ARBA" id="ARBA00022737"/>
    </source>
</evidence>
<dbReference type="InterPro" id="IPR015943">
    <property type="entry name" value="WD40/YVTN_repeat-like_dom_sf"/>
</dbReference>
<dbReference type="EMBL" id="JAACJL010000044">
    <property type="protein sequence ID" value="KAF4614643.1"/>
    <property type="molecule type" value="Genomic_DNA"/>
</dbReference>
<evidence type="ECO:0000256" key="3">
    <source>
        <dbReference type="PROSITE-ProRule" id="PRU00221"/>
    </source>
</evidence>
<accession>A0A8H4QPM1</accession>
<evidence type="ECO:0000313" key="6">
    <source>
        <dbReference type="Proteomes" id="UP000521872"/>
    </source>
</evidence>
<sequence length="415" mass="45568">MKVNLNKYPKFTHSLYLFTPMPLDLQYTHLSEIYCLRPCQNAEATDLIALGGENSVQIIRVTDSSCESIASFRVGTRITALAWSSSTVSPSSNENWMLELVAATADFGLHLLTKSPKESEYIFTFGGGLSGHHGKINDIAFCGGFNGDDSARYVATVSDDKMLMVWDLHPSIDIRAVHNLPSSRSPSPSNPNNIDDDMDDIGSPSSSSRPQPTAYVIPFPYPLTSIRSHPTTAKDFLVADCRGSVFLTDWRTDPDEAEEGVMRHFSLNELIEPATLAAACMNEKVPWSASVDWRVDTPDIIGGVYGKRFVVWDIKKLAGGLPYVTGGTFPEGGDTFRWCRTHPDYFAISTRTPAKGAVLHVHNLSYAQASPNPISLRPKPHFIRDFDFLGLPGIPRVAAAVGRDVIIFPIGEDTT</sequence>
<name>A0A8H4QPM1_9AGAR</name>
<dbReference type="InterPro" id="IPR037626">
    <property type="entry name" value="NUP37"/>
</dbReference>
<evidence type="ECO:0000256" key="4">
    <source>
        <dbReference type="SAM" id="MobiDB-lite"/>
    </source>
</evidence>
<feature type="repeat" description="WD" evidence="3">
    <location>
        <begin position="129"/>
        <end position="168"/>
    </location>
</feature>
<dbReference type="InterPro" id="IPR019775">
    <property type="entry name" value="WD40_repeat_CS"/>
</dbReference>
<dbReference type="SMART" id="SM00320">
    <property type="entry name" value="WD40"/>
    <property type="match status" value="1"/>
</dbReference>
<reference evidence="5 6" key="1">
    <citation type="submission" date="2019-12" db="EMBL/GenBank/DDBJ databases">
        <authorList>
            <person name="Floudas D."/>
            <person name="Bentzer J."/>
            <person name="Ahren D."/>
            <person name="Johansson T."/>
            <person name="Persson P."/>
            <person name="Tunlid A."/>
        </authorList>
    </citation>
    <scope>NUCLEOTIDE SEQUENCE [LARGE SCALE GENOMIC DNA]</scope>
    <source>
        <strain evidence="5 6">CBS 102.39</strain>
    </source>
</reference>
<dbReference type="Gene3D" id="2.130.10.10">
    <property type="entry name" value="YVTN repeat-like/Quinoprotein amine dehydrogenase"/>
    <property type="match status" value="1"/>
</dbReference>
<evidence type="ECO:0000313" key="5">
    <source>
        <dbReference type="EMBL" id="KAF4614643.1"/>
    </source>
</evidence>
<feature type="compositionally biased region" description="Low complexity" evidence="4">
    <location>
        <begin position="201"/>
        <end position="210"/>
    </location>
</feature>
<dbReference type="PROSITE" id="PS50082">
    <property type="entry name" value="WD_REPEATS_2"/>
    <property type="match status" value="1"/>
</dbReference>
<gene>
    <name evidence="5" type="ORF">D9613_002831</name>
</gene>
<dbReference type="PANTHER" id="PTHR22806">
    <property type="entry name" value="NUCLEOPORIN NUP37 P37 -RELATED"/>
    <property type="match status" value="1"/>
</dbReference>
<comment type="caution">
    <text evidence="5">The sequence shown here is derived from an EMBL/GenBank/DDBJ whole genome shotgun (WGS) entry which is preliminary data.</text>
</comment>
<dbReference type="PANTHER" id="PTHR22806:SF0">
    <property type="entry name" value="NUCLEOPORIN NUP37"/>
    <property type="match status" value="1"/>
</dbReference>
<evidence type="ECO:0000256" key="1">
    <source>
        <dbReference type="ARBA" id="ARBA00022574"/>
    </source>
</evidence>
<dbReference type="InterPro" id="IPR036322">
    <property type="entry name" value="WD40_repeat_dom_sf"/>
</dbReference>
<dbReference type="GO" id="GO:0031080">
    <property type="term" value="C:nuclear pore outer ring"/>
    <property type="evidence" value="ECO:0007669"/>
    <property type="project" value="InterPro"/>
</dbReference>
<dbReference type="InterPro" id="IPR001680">
    <property type="entry name" value="WD40_rpt"/>
</dbReference>
<dbReference type="Proteomes" id="UP000521872">
    <property type="component" value="Unassembled WGS sequence"/>
</dbReference>
<dbReference type="PROSITE" id="PS00678">
    <property type="entry name" value="WD_REPEATS_1"/>
    <property type="match status" value="1"/>
</dbReference>
<organism evidence="5 6">
    <name type="scientific">Agrocybe pediades</name>
    <dbReference type="NCBI Taxonomy" id="84607"/>
    <lineage>
        <taxon>Eukaryota</taxon>
        <taxon>Fungi</taxon>
        <taxon>Dikarya</taxon>
        <taxon>Basidiomycota</taxon>
        <taxon>Agaricomycotina</taxon>
        <taxon>Agaricomycetes</taxon>
        <taxon>Agaricomycetidae</taxon>
        <taxon>Agaricales</taxon>
        <taxon>Agaricineae</taxon>
        <taxon>Strophariaceae</taxon>
        <taxon>Agrocybe</taxon>
    </lineage>
</organism>
<dbReference type="AlphaFoldDB" id="A0A8H4QPM1"/>
<proteinExistence type="predicted"/>
<keyword evidence="1 3" id="KW-0853">WD repeat</keyword>
<keyword evidence="2" id="KW-0677">Repeat</keyword>
<keyword evidence="6" id="KW-1185">Reference proteome</keyword>